<reference evidence="2 3" key="1">
    <citation type="submission" date="2024-01" db="EMBL/GenBank/DDBJ databases">
        <title>The complete chloroplast genome sequence of Lithospermum erythrorhizon: insights into the phylogenetic relationship among Boraginaceae species and the maternal lineages of purple gromwells.</title>
        <authorList>
            <person name="Okada T."/>
            <person name="Watanabe K."/>
        </authorList>
    </citation>
    <scope>NUCLEOTIDE SEQUENCE [LARGE SCALE GENOMIC DNA]</scope>
</reference>
<feature type="region of interest" description="Disordered" evidence="1">
    <location>
        <begin position="31"/>
        <end position="52"/>
    </location>
</feature>
<evidence type="ECO:0000313" key="2">
    <source>
        <dbReference type="EMBL" id="GAA0162018.1"/>
    </source>
</evidence>
<name>A0AAV3QHJ7_LITER</name>
<keyword evidence="3" id="KW-1185">Reference proteome</keyword>
<gene>
    <name evidence="2" type="ORF">LIER_18207</name>
</gene>
<protein>
    <submittedName>
        <fullName evidence="2">Uncharacterized protein</fullName>
    </submittedName>
</protein>
<evidence type="ECO:0000313" key="3">
    <source>
        <dbReference type="Proteomes" id="UP001454036"/>
    </source>
</evidence>
<dbReference type="AlphaFoldDB" id="A0AAV3QHJ7"/>
<comment type="caution">
    <text evidence="2">The sequence shown here is derived from an EMBL/GenBank/DDBJ whole genome shotgun (WGS) entry which is preliminary data.</text>
</comment>
<dbReference type="EMBL" id="BAABME010004341">
    <property type="protein sequence ID" value="GAA0162018.1"/>
    <property type="molecule type" value="Genomic_DNA"/>
</dbReference>
<evidence type="ECO:0000256" key="1">
    <source>
        <dbReference type="SAM" id="MobiDB-lite"/>
    </source>
</evidence>
<organism evidence="2 3">
    <name type="scientific">Lithospermum erythrorhizon</name>
    <name type="common">Purple gromwell</name>
    <name type="synonym">Lithospermum officinale var. erythrorhizon</name>
    <dbReference type="NCBI Taxonomy" id="34254"/>
    <lineage>
        <taxon>Eukaryota</taxon>
        <taxon>Viridiplantae</taxon>
        <taxon>Streptophyta</taxon>
        <taxon>Embryophyta</taxon>
        <taxon>Tracheophyta</taxon>
        <taxon>Spermatophyta</taxon>
        <taxon>Magnoliopsida</taxon>
        <taxon>eudicotyledons</taxon>
        <taxon>Gunneridae</taxon>
        <taxon>Pentapetalae</taxon>
        <taxon>asterids</taxon>
        <taxon>lamiids</taxon>
        <taxon>Boraginales</taxon>
        <taxon>Boraginaceae</taxon>
        <taxon>Boraginoideae</taxon>
        <taxon>Lithospermeae</taxon>
        <taxon>Lithospermum</taxon>
    </lineage>
</organism>
<accession>A0AAV3QHJ7</accession>
<dbReference type="Proteomes" id="UP001454036">
    <property type="component" value="Unassembled WGS sequence"/>
</dbReference>
<sequence length="123" mass="14077">MSETLGKVNFQSMTKLTVDSILIASLCDRDSGRTKEQPSLAPEDQRRTYAAAVGERKTSRVNRWRSSAFAYVIERFTKARWSDFGFEKVFKLASSMFLFQLAEDFGRDRMIEEGPWSSIPYGS</sequence>
<proteinExistence type="predicted"/>